<keyword evidence="2" id="KW-1185">Reference proteome</keyword>
<protein>
    <submittedName>
        <fullName evidence="1">Uncharacterized protein</fullName>
    </submittedName>
</protein>
<evidence type="ECO:0000313" key="2">
    <source>
        <dbReference type="Proteomes" id="UP000076407"/>
    </source>
</evidence>
<dbReference type="EnsemblMetazoa" id="AQUA014222-RA">
    <property type="protein sequence ID" value="AQUA014222-PA"/>
    <property type="gene ID" value="AQUA014222"/>
</dbReference>
<dbReference type="AlphaFoldDB" id="A0A182XQT7"/>
<sequence length="28" mass="3011">MCVSVCSCAHTSCVQQSREAVAHTILVF</sequence>
<name>A0A182XQT7_ANOQN</name>
<organism evidence="1 2">
    <name type="scientific">Anopheles quadriannulatus</name>
    <name type="common">Mosquito</name>
    <dbReference type="NCBI Taxonomy" id="34691"/>
    <lineage>
        <taxon>Eukaryota</taxon>
        <taxon>Metazoa</taxon>
        <taxon>Ecdysozoa</taxon>
        <taxon>Arthropoda</taxon>
        <taxon>Hexapoda</taxon>
        <taxon>Insecta</taxon>
        <taxon>Pterygota</taxon>
        <taxon>Neoptera</taxon>
        <taxon>Endopterygota</taxon>
        <taxon>Diptera</taxon>
        <taxon>Nematocera</taxon>
        <taxon>Culicoidea</taxon>
        <taxon>Culicidae</taxon>
        <taxon>Anophelinae</taxon>
        <taxon>Anopheles</taxon>
    </lineage>
</organism>
<accession>A0A182XQT7</accession>
<dbReference type="VEuPathDB" id="VectorBase:AQUA014222"/>
<dbReference type="Proteomes" id="UP000076407">
    <property type="component" value="Unassembled WGS sequence"/>
</dbReference>
<evidence type="ECO:0000313" key="1">
    <source>
        <dbReference type="EnsemblMetazoa" id="AQUA014222-PA"/>
    </source>
</evidence>
<reference evidence="1" key="1">
    <citation type="submission" date="2020-05" db="UniProtKB">
        <authorList>
            <consortium name="EnsemblMetazoa"/>
        </authorList>
    </citation>
    <scope>IDENTIFICATION</scope>
    <source>
        <strain evidence="1">SANGQUA</strain>
    </source>
</reference>
<proteinExistence type="predicted"/>